<gene>
    <name evidence="2" type="ORF">J4573_33585</name>
</gene>
<feature type="domain" description="Amidase" evidence="1">
    <location>
        <begin position="23"/>
        <end position="300"/>
    </location>
</feature>
<dbReference type="PANTHER" id="PTHR43372">
    <property type="entry name" value="FATTY-ACID AMIDE HYDROLASE"/>
    <property type="match status" value="1"/>
</dbReference>
<dbReference type="InterPro" id="IPR023631">
    <property type="entry name" value="Amidase_dom"/>
</dbReference>
<proteinExistence type="predicted"/>
<dbReference type="InterPro" id="IPR036928">
    <property type="entry name" value="AS_sf"/>
</dbReference>
<reference evidence="2" key="1">
    <citation type="submission" date="2021-03" db="EMBL/GenBank/DDBJ databases">
        <authorList>
            <person name="Kanchanasin P."/>
            <person name="Saeng-In P."/>
            <person name="Phongsopitanun W."/>
            <person name="Yuki M."/>
            <person name="Kudo T."/>
            <person name="Ohkuma M."/>
            <person name="Tanasupawat S."/>
        </authorList>
    </citation>
    <scope>NUCLEOTIDE SEQUENCE</scope>
    <source>
        <strain evidence="2">GKU 128</strain>
    </source>
</reference>
<dbReference type="GO" id="GO:0012505">
    <property type="term" value="C:endomembrane system"/>
    <property type="evidence" value="ECO:0007669"/>
    <property type="project" value="TreeGrafter"/>
</dbReference>
<dbReference type="Proteomes" id="UP000669179">
    <property type="component" value="Unassembled WGS sequence"/>
</dbReference>
<evidence type="ECO:0000313" key="2">
    <source>
        <dbReference type="EMBL" id="MBO2452061.1"/>
    </source>
</evidence>
<comment type="caution">
    <text evidence="2">The sequence shown here is derived from an EMBL/GenBank/DDBJ whole genome shotgun (WGS) entry which is preliminary data.</text>
</comment>
<sequence length="428" mass="44348">MSGLFSATEAARRVARGDVGSKELTERVLERIEAANPDVNAIVEVRPGARADAAAADEAVARGETLGPLHGVPITVKEAIHVAGLRSTWGDPAARDFVAPADATVVRRLREAGAIIVGTSNVAFMLADFGRTANELYGATANPRDPGLTPGGSSGGAAAALAAEMTFLDYGSDLTGSIRIPAAFCGVYGLKPTSGIVPLTGFAPPGPPPPPSEMTYLSALGPLARSAADLRTALKVTAGPEGAAAKALGWSLPPSRHARLNEFRVGFTLDGPVSDEIADRLAATVEALGRAGATLVEGWPDGVDPGADAESFGFHVGLFFAFMEPGSQYATLAQVIEHESRRQAARAAWGRYFEDVDVFLCPATTTLPFPIDEEPDPSLPFWASHASYAGLPAVTAPLTGDGPPIGAQIIGPRYEDDTAISFAELLPT</sequence>
<accession>A0A939T429</accession>
<keyword evidence="3" id="KW-1185">Reference proteome</keyword>
<dbReference type="PANTHER" id="PTHR43372:SF4">
    <property type="entry name" value="FATTY-ACID AMIDE HYDROLASE 2"/>
    <property type="match status" value="1"/>
</dbReference>
<dbReference type="Pfam" id="PF01425">
    <property type="entry name" value="Amidase"/>
    <property type="match status" value="2"/>
</dbReference>
<organism evidence="2 3">
    <name type="scientific">Actinomadura barringtoniae</name>
    <dbReference type="NCBI Taxonomy" id="1427535"/>
    <lineage>
        <taxon>Bacteria</taxon>
        <taxon>Bacillati</taxon>
        <taxon>Actinomycetota</taxon>
        <taxon>Actinomycetes</taxon>
        <taxon>Streptosporangiales</taxon>
        <taxon>Thermomonosporaceae</taxon>
        <taxon>Actinomadura</taxon>
    </lineage>
</organism>
<dbReference type="Gene3D" id="3.90.1300.10">
    <property type="entry name" value="Amidase signature (AS) domain"/>
    <property type="match status" value="1"/>
</dbReference>
<evidence type="ECO:0000313" key="3">
    <source>
        <dbReference type="Proteomes" id="UP000669179"/>
    </source>
</evidence>
<protein>
    <recommendedName>
        <fullName evidence="1">Amidase domain-containing protein</fullName>
    </recommendedName>
</protein>
<dbReference type="InterPro" id="IPR052739">
    <property type="entry name" value="FAAH2"/>
</dbReference>
<feature type="domain" description="Amidase" evidence="1">
    <location>
        <begin position="334"/>
        <end position="418"/>
    </location>
</feature>
<name>A0A939T429_9ACTN</name>
<dbReference type="SUPFAM" id="SSF75304">
    <property type="entry name" value="Amidase signature (AS) enzymes"/>
    <property type="match status" value="1"/>
</dbReference>
<evidence type="ECO:0000259" key="1">
    <source>
        <dbReference type="Pfam" id="PF01425"/>
    </source>
</evidence>
<dbReference type="EMBL" id="JAGEOJ010000015">
    <property type="protein sequence ID" value="MBO2452061.1"/>
    <property type="molecule type" value="Genomic_DNA"/>
</dbReference>
<dbReference type="AlphaFoldDB" id="A0A939T429"/>
<dbReference type="RefSeq" id="WP_208259960.1">
    <property type="nucleotide sequence ID" value="NZ_JAGEOJ010000015.1"/>
</dbReference>